<dbReference type="RefSeq" id="WP_126686717.1">
    <property type="nucleotide sequence ID" value="NZ_RYYV01000024.1"/>
</dbReference>
<proteinExistence type="predicted"/>
<feature type="signal peptide" evidence="1">
    <location>
        <begin position="1"/>
        <end position="24"/>
    </location>
</feature>
<dbReference type="EMBL" id="RYYV01000024">
    <property type="protein sequence ID" value="RUL70406.1"/>
    <property type="molecule type" value="Genomic_DNA"/>
</dbReference>
<name>A0A3S0RHT2_9GAMM</name>
<gene>
    <name evidence="2" type="ORF">EKH80_20790</name>
</gene>
<sequence>MCSNKPLAALLALSAAAFSTPALAINLECNWCNGGVFAEVAKSLDLGTHTIFNLNTGQYHTYQIRPQRGAPLEIDLSPDLLDAVEVPTPPEIASSIGAAAWFHETTGGTMRVMSTVSYPSLNVPGVDGRTTAYDVVADANLRARIGDAISQNLGAWDATKMIADNGWQIIKSQLGLKSSPTIEVTVQFADSSTVVYEFNFMKSSKTANYLRGRSRTAKGQLVPEQGDTGGTWYGLPRGGDDMGPFGLFIQRTGGVIDWQAIPSSPVETAVCTSKAGETGFICHREIVFP</sequence>
<dbReference type="Proteomes" id="UP000274358">
    <property type="component" value="Unassembled WGS sequence"/>
</dbReference>
<feature type="chain" id="PRO_5018702869" evidence="1">
    <location>
        <begin position="25"/>
        <end position="289"/>
    </location>
</feature>
<reference evidence="2 3" key="1">
    <citation type="submission" date="2018-12" db="EMBL/GenBank/DDBJ databases">
        <title>Dyella dinghuensis sp. nov. DHOA06 and Dyella choica sp. nov. 4M-K27, isolated from forest soil.</title>
        <authorList>
            <person name="Qiu L.-H."/>
            <person name="Gao Z.-H."/>
        </authorList>
    </citation>
    <scope>NUCLEOTIDE SEQUENCE [LARGE SCALE GENOMIC DNA]</scope>
    <source>
        <strain evidence="2 3">4M-K27</strain>
    </source>
</reference>
<evidence type="ECO:0000256" key="1">
    <source>
        <dbReference type="SAM" id="SignalP"/>
    </source>
</evidence>
<protein>
    <submittedName>
        <fullName evidence="2">Uncharacterized protein</fullName>
    </submittedName>
</protein>
<organism evidence="2 3">
    <name type="scientific">Dyella choica</name>
    <dbReference type="NCBI Taxonomy" id="1927959"/>
    <lineage>
        <taxon>Bacteria</taxon>
        <taxon>Pseudomonadati</taxon>
        <taxon>Pseudomonadota</taxon>
        <taxon>Gammaproteobacteria</taxon>
        <taxon>Lysobacterales</taxon>
        <taxon>Rhodanobacteraceae</taxon>
        <taxon>Dyella</taxon>
    </lineage>
</organism>
<keyword evidence="1" id="KW-0732">Signal</keyword>
<dbReference type="AlphaFoldDB" id="A0A3S0RHT2"/>
<evidence type="ECO:0000313" key="2">
    <source>
        <dbReference type="EMBL" id="RUL70406.1"/>
    </source>
</evidence>
<evidence type="ECO:0000313" key="3">
    <source>
        <dbReference type="Proteomes" id="UP000274358"/>
    </source>
</evidence>
<keyword evidence="3" id="KW-1185">Reference proteome</keyword>
<accession>A0A3S0RHT2</accession>
<comment type="caution">
    <text evidence="2">The sequence shown here is derived from an EMBL/GenBank/DDBJ whole genome shotgun (WGS) entry which is preliminary data.</text>
</comment>
<dbReference type="OrthoDB" id="5942758at2"/>